<dbReference type="AlphaFoldDB" id="A0A4Q7P0K1"/>
<dbReference type="EMBL" id="SGXE01000002">
    <property type="protein sequence ID" value="RZS93323.1"/>
    <property type="molecule type" value="Genomic_DNA"/>
</dbReference>
<proteinExistence type="predicted"/>
<keyword evidence="1" id="KW-0732">Signal</keyword>
<evidence type="ECO:0000256" key="1">
    <source>
        <dbReference type="SAM" id="SignalP"/>
    </source>
</evidence>
<dbReference type="RefSeq" id="WP_130286461.1">
    <property type="nucleotide sequence ID" value="NZ_SGXE01000002.1"/>
</dbReference>
<name>A0A4Q7P0K1_9FLAO</name>
<protein>
    <submittedName>
        <fullName evidence="2">Uncharacterized protein (DUF2141 family)</fullName>
    </submittedName>
</protein>
<gene>
    <name evidence="2" type="ORF">EV197_1901</name>
</gene>
<sequence>MKTLVLFITMTTLSFISNAQESQEHTITITVPNVNNNDGKVLFALYTEDTFMKRAPIQTAAGEIKNGKTTVTFTNVPQGEYGITCVHDANNNGKMDFEANGMPKENYGVSNNNMSYGPPSWNDAKFTVNQEDLTLEIRL</sequence>
<dbReference type="Proteomes" id="UP000292262">
    <property type="component" value="Unassembled WGS sequence"/>
</dbReference>
<dbReference type="InterPro" id="IPR018673">
    <property type="entry name" value="DUF2141"/>
</dbReference>
<organism evidence="2 3">
    <name type="scientific">Aquimarina brevivitae</name>
    <dbReference type="NCBI Taxonomy" id="323412"/>
    <lineage>
        <taxon>Bacteria</taxon>
        <taxon>Pseudomonadati</taxon>
        <taxon>Bacteroidota</taxon>
        <taxon>Flavobacteriia</taxon>
        <taxon>Flavobacteriales</taxon>
        <taxon>Flavobacteriaceae</taxon>
        <taxon>Aquimarina</taxon>
    </lineage>
</organism>
<evidence type="ECO:0000313" key="2">
    <source>
        <dbReference type="EMBL" id="RZS93323.1"/>
    </source>
</evidence>
<keyword evidence="3" id="KW-1185">Reference proteome</keyword>
<dbReference type="Pfam" id="PF09912">
    <property type="entry name" value="DUF2141"/>
    <property type="match status" value="1"/>
</dbReference>
<feature type="signal peptide" evidence="1">
    <location>
        <begin position="1"/>
        <end position="19"/>
    </location>
</feature>
<dbReference type="InterPro" id="IPR013783">
    <property type="entry name" value="Ig-like_fold"/>
</dbReference>
<accession>A0A4Q7P0K1</accession>
<dbReference type="OrthoDB" id="9788332at2"/>
<feature type="chain" id="PRO_5020640883" evidence="1">
    <location>
        <begin position="20"/>
        <end position="139"/>
    </location>
</feature>
<comment type="caution">
    <text evidence="2">The sequence shown here is derived from an EMBL/GenBank/DDBJ whole genome shotgun (WGS) entry which is preliminary data.</text>
</comment>
<evidence type="ECO:0000313" key="3">
    <source>
        <dbReference type="Proteomes" id="UP000292262"/>
    </source>
</evidence>
<dbReference type="Gene3D" id="2.60.40.10">
    <property type="entry name" value="Immunoglobulins"/>
    <property type="match status" value="1"/>
</dbReference>
<reference evidence="2 3" key="1">
    <citation type="submission" date="2019-02" db="EMBL/GenBank/DDBJ databases">
        <title>Genomic Encyclopedia of Type Strains, Phase IV (KMG-IV): sequencing the most valuable type-strain genomes for metagenomic binning, comparative biology and taxonomic classification.</title>
        <authorList>
            <person name="Goeker M."/>
        </authorList>
    </citation>
    <scope>NUCLEOTIDE SEQUENCE [LARGE SCALE GENOMIC DNA]</scope>
    <source>
        <strain evidence="2 3">DSM 17196</strain>
    </source>
</reference>